<dbReference type="PANTHER" id="PTHR34136">
    <property type="match status" value="1"/>
</dbReference>
<dbReference type="Pfam" id="PF03808">
    <property type="entry name" value="Glyco_tran_WecG"/>
    <property type="match status" value="1"/>
</dbReference>
<reference evidence="4 5" key="2">
    <citation type="journal article" date="2016" name="Microb. Ecol.">
        <title>Genome Characteristics of a Novel Type I Methanotroph (Sn10-6) Isolated from a Flooded Indian Rice Field.</title>
        <authorList>
            <person name="Rahalkar M.C."/>
            <person name="Pandit P.S."/>
            <person name="Dhakephalkar P.K."/>
            <person name="Pore S."/>
            <person name="Arora P."/>
            <person name="Kapse N."/>
        </authorList>
    </citation>
    <scope>NUCLEOTIDE SEQUENCE [LARGE SCALE GENOMIC DNA]</scope>
    <source>
        <strain evidence="4 5">Sn10-6</strain>
    </source>
</reference>
<keyword evidence="1" id="KW-0328">Glycosyltransferase</keyword>
<dbReference type="EMBL" id="LAJX01000107">
    <property type="protein sequence ID" value="KJV06481.1"/>
    <property type="molecule type" value="Genomic_DNA"/>
</dbReference>
<dbReference type="NCBIfam" id="TIGR00696">
    <property type="entry name" value="wecG_tagA_cpsF"/>
    <property type="match status" value="1"/>
</dbReference>
<dbReference type="SUPFAM" id="SSF52091">
    <property type="entry name" value="SpoIIaa-like"/>
    <property type="match status" value="1"/>
</dbReference>
<dbReference type="AlphaFoldDB" id="A0A0F3IIA8"/>
<dbReference type="CDD" id="cd06533">
    <property type="entry name" value="Glyco_transf_WecG_TagA"/>
    <property type="match status" value="1"/>
</dbReference>
<evidence type="ECO:0000313" key="5">
    <source>
        <dbReference type="Proteomes" id="UP000033684"/>
    </source>
</evidence>
<feature type="domain" description="STAS" evidence="3">
    <location>
        <begin position="280"/>
        <end position="366"/>
    </location>
</feature>
<proteinExistence type="predicted"/>
<dbReference type="GO" id="GO:0016758">
    <property type="term" value="F:hexosyltransferase activity"/>
    <property type="evidence" value="ECO:0007669"/>
    <property type="project" value="TreeGrafter"/>
</dbReference>
<gene>
    <name evidence="4" type="ORF">VZ94_10955</name>
</gene>
<evidence type="ECO:0000256" key="1">
    <source>
        <dbReference type="ARBA" id="ARBA00022676"/>
    </source>
</evidence>
<dbReference type="InterPro" id="IPR004629">
    <property type="entry name" value="WecG_TagA_CpsF"/>
</dbReference>
<reference evidence="5" key="1">
    <citation type="submission" date="2015-03" db="EMBL/GenBank/DDBJ databases">
        <title>Draft genome sequence of a novel methanotroph (Sn10-6) isolated from flooded ricefield rhizosphere in India.</title>
        <authorList>
            <person name="Pandit P.S."/>
            <person name="Pore S.D."/>
            <person name="Arora P."/>
            <person name="Kapse N.G."/>
            <person name="Dhakephalkar P.K."/>
            <person name="Rahalkar M.C."/>
        </authorList>
    </citation>
    <scope>NUCLEOTIDE SEQUENCE [LARGE SCALE GENOMIC DNA]</scope>
    <source>
        <strain evidence="5">Sn10-6</strain>
    </source>
</reference>
<accession>A0A0F3IIA8</accession>
<protein>
    <recommendedName>
        <fullName evidence="3">STAS domain-containing protein</fullName>
    </recommendedName>
</protein>
<comment type="caution">
    <text evidence="4">The sequence shown here is derived from an EMBL/GenBank/DDBJ whole genome shotgun (WGS) entry which is preliminary data.</text>
</comment>
<dbReference type="PATRIC" id="fig|1632867.3.peg.264"/>
<organism evidence="4 5">
    <name type="scientific">Methylocucumis oryzae</name>
    <dbReference type="NCBI Taxonomy" id="1632867"/>
    <lineage>
        <taxon>Bacteria</taxon>
        <taxon>Pseudomonadati</taxon>
        <taxon>Pseudomonadota</taxon>
        <taxon>Gammaproteobacteria</taxon>
        <taxon>Methylococcales</taxon>
        <taxon>Methylococcaceae</taxon>
        <taxon>Methylocucumis</taxon>
    </lineage>
</organism>
<keyword evidence="5" id="KW-1185">Reference proteome</keyword>
<dbReference type="InterPro" id="IPR036513">
    <property type="entry name" value="STAS_dom_sf"/>
</dbReference>
<dbReference type="OrthoDB" id="9808602at2"/>
<evidence type="ECO:0000259" key="3">
    <source>
        <dbReference type="PROSITE" id="PS50801"/>
    </source>
</evidence>
<keyword evidence="2" id="KW-0808">Transferase</keyword>
<evidence type="ECO:0000313" key="4">
    <source>
        <dbReference type="EMBL" id="KJV06481.1"/>
    </source>
</evidence>
<name>A0A0F3IIA8_9GAMM</name>
<dbReference type="Pfam" id="PF13466">
    <property type="entry name" value="STAS_2"/>
    <property type="match status" value="1"/>
</dbReference>
<evidence type="ECO:0000256" key="2">
    <source>
        <dbReference type="ARBA" id="ARBA00022679"/>
    </source>
</evidence>
<dbReference type="Proteomes" id="UP000033684">
    <property type="component" value="Unassembled WGS sequence"/>
</dbReference>
<dbReference type="Gene3D" id="3.30.750.24">
    <property type="entry name" value="STAS domain"/>
    <property type="match status" value="1"/>
</dbReference>
<sequence>MRVVMNTRSSLAHVDFTRQTFCLLGLPFDALTMPAIIDKLKQAIAQRQPCFLSTPNLNFLVNCLDDTAFRNSVLVSDLSIADGMPIVWLARILGLPITERTSGSDLFDCLRQSPGHHIRLFFLGGMDGVAESACRVLNADSSSAINAVGYLSPGFGSIQDMSSDEMINTINATQADFLLIALGAKKGQAWVMHNRHKLNVPVMSHLGAVINFVAGHVKRAPKYIQRLGLEWLWRIYQEPALWQRYYHDGLRFLKLLLLNIVPYWFWQQTHRTLLAQTELAKVDIIEQSGAAVLVLSGTCTHATIEPIRQALTRIATSYSTIRFDLAKVSVMDSSFIGLCLLAYSHCFKQAGELVFLNVSSEQRRIFTWHCAEFLLTHKDF</sequence>
<dbReference type="PANTHER" id="PTHR34136:SF1">
    <property type="entry name" value="UDP-N-ACETYL-D-MANNOSAMINURONIC ACID TRANSFERASE"/>
    <property type="match status" value="1"/>
</dbReference>
<dbReference type="PROSITE" id="PS50801">
    <property type="entry name" value="STAS"/>
    <property type="match status" value="1"/>
</dbReference>
<dbReference type="InterPro" id="IPR002645">
    <property type="entry name" value="STAS_dom"/>
</dbReference>
<dbReference type="CDD" id="cd07043">
    <property type="entry name" value="STAS_anti-anti-sigma_factors"/>
    <property type="match status" value="1"/>
</dbReference>
<dbReference type="InterPro" id="IPR058548">
    <property type="entry name" value="MlaB-like_STAS"/>
</dbReference>